<evidence type="ECO:0000313" key="2">
    <source>
        <dbReference type="EMBL" id="GGL66418.1"/>
    </source>
</evidence>
<dbReference type="RefSeq" id="WP_188979495.1">
    <property type="nucleotide sequence ID" value="NZ_BMPG01000003.1"/>
</dbReference>
<reference evidence="2" key="2">
    <citation type="submission" date="2020-09" db="EMBL/GenBank/DDBJ databases">
        <authorList>
            <person name="Sun Q."/>
            <person name="Ohkuma M."/>
        </authorList>
    </citation>
    <scope>NUCLEOTIDE SEQUENCE</scope>
    <source>
        <strain evidence="2">JCM 19596</strain>
    </source>
</reference>
<dbReference type="SUPFAM" id="SSF48576">
    <property type="entry name" value="Terpenoid synthases"/>
    <property type="match status" value="1"/>
</dbReference>
<evidence type="ECO:0008006" key="4">
    <source>
        <dbReference type="Google" id="ProtNLM"/>
    </source>
</evidence>
<dbReference type="InterPro" id="IPR008949">
    <property type="entry name" value="Isoprenoid_synthase_dom_sf"/>
</dbReference>
<evidence type="ECO:0000313" key="3">
    <source>
        <dbReference type="Proteomes" id="UP000607197"/>
    </source>
</evidence>
<gene>
    <name evidence="2" type="ORF">GCM10009039_25480</name>
</gene>
<proteinExistence type="predicted"/>
<evidence type="ECO:0000256" key="1">
    <source>
        <dbReference type="SAM" id="MobiDB-lite"/>
    </source>
</evidence>
<comment type="caution">
    <text evidence="2">The sequence shown here is derived from an EMBL/GenBank/DDBJ whole genome shotgun (WGS) entry which is preliminary data.</text>
</comment>
<protein>
    <recommendedName>
        <fullName evidence="4">Polyprenyl synthetase</fullName>
    </recommendedName>
</protein>
<feature type="compositionally biased region" description="Polar residues" evidence="1">
    <location>
        <begin position="24"/>
        <end position="34"/>
    </location>
</feature>
<organism evidence="2 3">
    <name type="scientific">Halocalculus aciditolerans</name>
    <dbReference type="NCBI Taxonomy" id="1383812"/>
    <lineage>
        <taxon>Archaea</taxon>
        <taxon>Methanobacteriati</taxon>
        <taxon>Methanobacteriota</taxon>
        <taxon>Stenosarchaea group</taxon>
        <taxon>Halobacteria</taxon>
        <taxon>Halobacteriales</taxon>
        <taxon>Halobacteriaceae</taxon>
        <taxon>Halocalculus</taxon>
    </lineage>
</organism>
<feature type="region of interest" description="Disordered" evidence="1">
    <location>
        <begin position="1"/>
        <end position="37"/>
    </location>
</feature>
<dbReference type="AlphaFoldDB" id="A0A830F5W5"/>
<dbReference type="Proteomes" id="UP000607197">
    <property type="component" value="Unassembled WGS sequence"/>
</dbReference>
<accession>A0A830F5W5</accession>
<keyword evidence="3" id="KW-1185">Reference proteome</keyword>
<name>A0A830F5W5_9EURY</name>
<sequence length="288" mass="29880">MSDPPDTDPSAEPGRRDTDPSGEPGQSNTGSSGEPGQRTLDARVERALDGVLTPNLAAVRADVTPTERWFGRLLLCVHDTAAGSPTPAARAGAAAVELLNEYHRVRSGLVVQLDNAVAHSLNWDHTDALLAGDAIHATAYRTLDDAALADAIDTLTDASTTLTHALDTRVSRPPPPGERTPLLDETVGVLGRSAALVGASIAGLDDETRNAVGRFGRGVSVARAGRIAADTDPGAVRVVPPDTDPDRLRQYAADALADADAALDALADVLDTDPLRAFLDATVPDADS</sequence>
<dbReference type="Gene3D" id="1.10.600.10">
    <property type="entry name" value="Farnesyl Diphosphate Synthase"/>
    <property type="match status" value="1"/>
</dbReference>
<reference evidence="2" key="1">
    <citation type="journal article" date="2014" name="Int. J. Syst. Evol. Microbiol.">
        <title>Complete genome sequence of Corynebacterium casei LMG S-19264T (=DSM 44701T), isolated from a smear-ripened cheese.</title>
        <authorList>
            <consortium name="US DOE Joint Genome Institute (JGI-PGF)"/>
            <person name="Walter F."/>
            <person name="Albersmeier A."/>
            <person name="Kalinowski J."/>
            <person name="Ruckert C."/>
        </authorList>
    </citation>
    <scope>NUCLEOTIDE SEQUENCE</scope>
    <source>
        <strain evidence="2">JCM 19596</strain>
    </source>
</reference>
<dbReference type="EMBL" id="BMPG01000003">
    <property type="protein sequence ID" value="GGL66418.1"/>
    <property type="molecule type" value="Genomic_DNA"/>
</dbReference>